<name>A0A8J7S7U0_9BACT</name>
<dbReference type="PANTHER" id="PTHR34874">
    <property type="entry name" value="PROTEIN YCHN"/>
    <property type="match status" value="1"/>
</dbReference>
<dbReference type="InterPro" id="IPR027396">
    <property type="entry name" value="DsrEFH-like"/>
</dbReference>
<dbReference type="RefSeq" id="WP_210510597.1">
    <property type="nucleotide sequence ID" value="NZ_JAFIDN010000002.1"/>
</dbReference>
<evidence type="ECO:0000313" key="1">
    <source>
        <dbReference type="EMBL" id="MBP3191813.1"/>
    </source>
</evidence>
<protein>
    <submittedName>
        <fullName evidence="1">DsrE family protein</fullName>
    </submittedName>
</protein>
<comment type="caution">
    <text evidence="1">The sequence shown here is derived from an EMBL/GenBank/DDBJ whole genome shotgun (WGS) entry which is preliminary data.</text>
</comment>
<gene>
    <name evidence="1" type="ORF">NATSA_03960</name>
</gene>
<dbReference type="AlphaFoldDB" id="A0A8J7S7U0"/>
<reference evidence="1" key="1">
    <citation type="submission" date="2021-02" db="EMBL/GenBank/DDBJ databases">
        <title>Natronogracilivirga saccharolytica gen. nov. sp. nov. a new anaerobic, haloalkiliphilic carbohydrate-fermenting bacterium from soda lake and proposing of Cyclonatronumiaceae fam. nov. in the phylum Balneolaeota.</title>
        <authorList>
            <person name="Zhilina T.N."/>
            <person name="Sorokin D.Y."/>
            <person name="Zavarzina D.G."/>
            <person name="Toshchakov S.V."/>
            <person name="Kublanov I.V."/>
        </authorList>
    </citation>
    <scope>NUCLEOTIDE SEQUENCE</scope>
    <source>
        <strain evidence="1">Z-1702</strain>
    </source>
</reference>
<dbReference type="EMBL" id="JAFIDN010000002">
    <property type="protein sequence ID" value="MBP3191813.1"/>
    <property type="molecule type" value="Genomic_DNA"/>
</dbReference>
<dbReference type="InterPro" id="IPR003787">
    <property type="entry name" value="Sulphur_relay_DsrE/F-like"/>
</dbReference>
<proteinExistence type="predicted"/>
<dbReference type="PANTHER" id="PTHR34874:SF1">
    <property type="entry name" value="PROTEIN YCHN"/>
    <property type="match status" value="1"/>
</dbReference>
<dbReference type="Pfam" id="PF02635">
    <property type="entry name" value="DsrE"/>
    <property type="match status" value="1"/>
</dbReference>
<dbReference type="Gene3D" id="3.40.1260.10">
    <property type="entry name" value="DsrEFH-like"/>
    <property type="match status" value="1"/>
</dbReference>
<dbReference type="SUPFAM" id="SSF75169">
    <property type="entry name" value="DsrEFH-like"/>
    <property type="match status" value="1"/>
</dbReference>
<evidence type="ECO:0000313" key="2">
    <source>
        <dbReference type="Proteomes" id="UP000673975"/>
    </source>
</evidence>
<organism evidence="1 2">
    <name type="scientific">Natronogracilivirga saccharolytica</name>
    <dbReference type="NCBI Taxonomy" id="2812953"/>
    <lineage>
        <taxon>Bacteria</taxon>
        <taxon>Pseudomonadati</taxon>
        <taxon>Balneolota</taxon>
        <taxon>Balneolia</taxon>
        <taxon>Balneolales</taxon>
        <taxon>Cyclonatronaceae</taxon>
        <taxon>Natronogracilivirga</taxon>
    </lineage>
</organism>
<accession>A0A8J7S7U0</accession>
<dbReference type="Proteomes" id="UP000673975">
    <property type="component" value="Unassembled WGS sequence"/>
</dbReference>
<keyword evidence="2" id="KW-1185">Reference proteome</keyword>
<sequence>MKNILIIINDAPYGTEKAYNAMRIANQLAKDHKENIHVRLFLMADAALCAVAGQDTPEGYYNIERMLKLSVAKGAEIGVCGTCAKARGIAENKFVKGAKLSTMPELGNWIAESDQVMTF</sequence>
<dbReference type="GO" id="GO:0005829">
    <property type="term" value="C:cytosol"/>
    <property type="evidence" value="ECO:0007669"/>
    <property type="project" value="TreeGrafter"/>
</dbReference>